<dbReference type="SMART" id="SM00034">
    <property type="entry name" value="CLECT"/>
    <property type="match status" value="1"/>
</dbReference>
<dbReference type="STRING" id="8022.A0A060WQ39"/>
<dbReference type="Gene3D" id="3.10.100.10">
    <property type="entry name" value="Mannose-Binding Protein A, subunit A"/>
    <property type="match status" value="1"/>
</dbReference>
<evidence type="ECO:0000313" key="2">
    <source>
        <dbReference type="EMBL" id="CDQ69216.1"/>
    </source>
</evidence>
<evidence type="ECO:0000256" key="1">
    <source>
        <dbReference type="ARBA" id="ARBA00023157"/>
    </source>
</evidence>
<dbReference type="InterPro" id="IPR050111">
    <property type="entry name" value="C-type_lectin/snaclec_domain"/>
</dbReference>
<dbReference type="InterPro" id="IPR016186">
    <property type="entry name" value="C-type_lectin-like/link_sf"/>
</dbReference>
<organism evidence="2 3">
    <name type="scientific">Oncorhynchus mykiss</name>
    <name type="common">Rainbow trout</name>
    <name type="synonym">Salmo gairdneri</name>
    <dbReference type="NCBI Taxonomy" id="8022"/>
    <lineage>
        <taxon>Eukaryota</taxon>
        <taxon>Metazoa</taxon>
        <taxon>Chordata</taxon>
        <taxon>Craniata</taxon>
        <taxon>Vertebrata</taxon>
        <taxon>Euteleostomi</taxon>
        <taxon>Actinopterygii</taxon>
        <taxon>Neopterygii</taxon>
        <taxon>Teleostei</taxon>
        <taxon>Protacanthopterygii</taxon>
        <taxon>Salmoniformes</taxon>
        <taxon>Salmonidae</taxon>
        <taxon>Salmoninae</taxon>
        <taxon>Oncorhynchus</taxon>
    </lineage>
</organism>
<name>A0A060WQ39_ONCMY</name>
<dbReference type="Pfam" id="PF00059">
    <property type="entry name" value="Lectin_C"/>
    <property type="match status" value="1"/>
</dbReference>
<evidence type="ECO:0000313" key="3">
    <source>
        <dbReference type="Proteomes" id="UP000193380"/>
    </source>
</evidence>
<proteinExistence type="predicted"/>
<dbReference type="InterPro" id="IPR018378">
    <property type="entry name" value="C-type_lectin_CS"/>
</dbReference>
<accession>A0A060WQ39</accession>
<dbReference type="PANTHER" id="PTHR22803">
    <property type="entry name" value="MANNOSE, PHOSPHOLIPASE, LECTIN RECEPTOR RELATED"/>
    <property type="match status" value="1"/>
</dbReference>
<dbReference type="AlphaFoldDB" id="A0A060WQ39"/>
<dbReference type="InterPro" id="IPR016187">
    <property type="entry name" value="CTDL_fold"/>
</dbReference>
<reference evidence="2" key="2">
    <citation type="submission" date="2014-03" db="EMBL/GenBank/DDBJ databases">
        <authorList>
            <person name="Genoscope - CEA"/>
        </authorList>
    </citation>
    <scope>NUCLEOTIDE SEQUENCE</scope>
</reference>
<reference evidence="2" key="1">
    <citation type="journal article" date="2014" name="Nat. Commun.">
        <title>The rainbow trout genome provides novel insights into evolution after whole-genome duplication in vertebrates.</title>
        <authorList>
            <person name="Berthelot C."/>
            <person name="Brunet F."/>
            <person name="Chalopin D."/>
            <person name="Juanchich A."/>
            <person name="Bernard M."/>
            <person name="Noel B."/>
            <person name="Bento P."/>
            <person name="Da Silva C."/>
            <person name="Labadie K."/>
            <person name="Alberti A."/>
            <person name="Aury J.M."/>
            <person name="Louis A."/>
            <person name="Dehais P."/>
            <person name="Bardou P."/>
            <person name="Montfort J."/>
            <person name="Klopp C."/>
            <person name="Cabau C."/>
            <person name="Gaspin C."/>
            <person name="Thorgaard G.H."/>
            <person name="Boussaha M."/>
            <person name="Quillet E."/>
            <person name="Guyomard R."/>
            <person name="Galiana D."/>
            <person name="Bobe J."/>
            <person name="Volff J.N."/>
            <person name="Genet C."/>
            <person name="Wincker P."/>
            <person name="Jaillon O."/>
            <person name="Roest Crollius H."/>
            <person name="Guiguen Y."/>
        </authorList>
    </citation>
    <scope>NUCLEOTIDE SEQUENCE [LARGE SCALE GENOMIC DNA]</scope>
</reference>
<keyword evidence="1" id="KW-1015">Disulfide bond</keyword>
<sequence>MKVLSISVLLCVALTLREAAGQQQAVAVEQLSIVPVLEEAKETGPLKPLGDAPMETIVELVENKVELALPEEGEAEADALALVQAPAIRFLHCPDGWYLHQSRCFLFVNSYLPWHNAEEHCNTLHANLASVQNPRQYRFLQQLTTMANRHSAWIGGFYLQDRWLWIDRVGFYYENWYTHLDVDRNACIHLRTPVGWSNAHCGTGLPFICVKMSC</sequence>
<protein>
    <submittedName>
        <fullName evidence="2">Uncharacterized protein</fullName>
    </submittedName>
</protein>
<dbReference type="Proteomes" id="UP000193380">
    <property type="component" value="Unassembled WGS sequence"/>
</dbReference>
<dbReference type="CDD" id="cd00037">
    <property type="entry name" value="CLECT"/>
    <property type="match status" value="1"/>
</dbReference>
<dbReference type="PROSITE" id="PS00615">
    <property type="entry name" value="C_TYPE_LECTIN_1"/>
    <property type="match status" value="1"/>
</dbReference>
<gene>
    <name evidence="2" type="ORF">GSONMT00061668001</name>
</gene>
<dbReference type="PROSITE" id="PS50041">
    <property type="entry name" value="C_TYPE_LECTIN_2"/>
    <property type="match status" value="1"/>
</dbReference>
<dbReference type="SUPFAM" id="SSF56436">
    <property type="entry name" value="C-type lectin-like"/>
    <property type="match status" value="1"/>
</dbReference>
<dbReference type="EMBL" id="FR904657">
    <property type="protein sequence ID" value="CDQ69216.1"/>
    <property type="molecule type" value="Genomic_DNA"/>
</dbReference>
<dbReference type="InterPro" id="IPR001304">
    <property type="entry name" value="C-type_lectin-like"/>
</dbReference>
<dbReference type="PaxDb" id="8022-A0A060WQ39"/>